<keyword evidence="2" id="KW-0472">Membrane</keyword>
<organism evidence="4 5">
    <name type="scientific">Sandaracinus amylolyticus</name>
    <dbReference type="NCBI Taxonomy" id="927083"/>
    <lineage>
        <taxon>Bacteria</taxon>
        <taxon>Pseudomonadati</taxon>
        <taxon>Myxococcota</taxon>
        <taxon>Polyangia</taxon>
        <taxon>Polyangiales</taxon>
        <taxon>Sandaracinaceae</taxon>
        <taxon>Sandaracinus</taxon>
    </lineage>
</organism>
<evidence type="ECO:0000256" key="2">
    <source>
        <dbReference type="SAM" id="Phobius"/>
    </source>
</evidence>
<evidence type="ECO:0000313" key="5">
    <source>
        <dbReference type="Proteomes" id="UP000034883"/>
    </source>
</evidence>
<evidence type="ECO:0000256" key="1">
    <source>
        <dbReference type="SAM" id="MobiDB-lite"/>
    </source>
</evidence>
<feature type="transmembrane region" description="Helical" evidence="2">
    <location>
        <begin position="39"/>
        <end position="57"/>
    </location>
</feature>
<dbReference type="Pfam" id="PF03779">
    <property type="entry name" value="SPW"/>
    <property type="match status" value="1"/>
</dbReference>
<dbReference type="OrthoDB" id="9814124at2"/>
<name>A0A0F6SDR0_9BACT</name>
<dbReference type="KEGG" id="samy:DB32_001028"/>
<evidence type="ECO:0000259" key="3">
    <source>
        <dbReference type="Pfam" id="PF03779"/>
    </source>
</evidence>
<feature type="region of interest" description="Disordered" evidence="1">
    <location>
        <begin position="1"/>
        <end position="23"/>
    </location>
</feature>
<feature type="domain" description="SPW repeat-containing integral membrane" evidence="3">
    <location>
        <begin position="43"/>
        <end position="152"/>
    </location>
</feature>
<feature type="transmembrane region" description="Helical" evidence="2">
    <location>
        <begin position="268"/>
        <end position="289"/>
    </location>
</feature>
<protein>
    <recommendedName>
        <fullName evidence="3">SPW repeat-containing integral membrane domain-containing protein</fullName>
    </recommendedName>
</protein>
<keyword evidence="2" id="KW-0812">Transmembrane</keyword>
<gene>
    <name evidence="4" type="ORF">DB32_001028</name>
</gene>
<dbReference type="InterPro" id="IPR005530">
    <property type="entry name" value="SPW"/>
</dbReference>
<feature type="transmembrane region" description="Helical" evidence="2">
    <location>
        <begin position="396"/>
        <end position="414"/>
    </location>
</feature>
<dbReference type="EMBL" id="CP011125">
    <property type="protein sequence ID" value="AKF03879.1"/>
    <property type="molecule type" value="Genomic_DNA"/>
</dbReference>
<dbReference type="Proteomes" id="UP000034883">
    <property type="component" value="Chromosome"/>
</dbReference>
<keyword evidence="5" id="KW-1185">Reference proteome</keyword>
<dbReference type="AlphaFoldDB" id="A0A0F6SDR0"/>
<feature type="transmembrane region" description="Helical" evidence="2">
    <location>
        <begin position="186"/>
        <end position="209"/>
    </location>
</feature>
<dbReference type="RefSeq" id="WP_053231289.1">
    <property type="nucleotide sequence ID" value="NZ_CP011125.1"/>
</dbReference>
<feature type="transmembrane region" description="Helical" evidence="2">
    <location>
        <begin position="301"/>
        <end position="322"/>
    </location>
</feature>
<feature type="compositionally biased region" description="Basic and acidic residues" evidence="1">
    <location>
        <begin position="1"/>
        <end position="11"/>
    </location>
</feature>
<reference evidence="4 5" key="1">
    <citation type="submission" date="2015-03" db="EMBL/GenBank/DDBJ databases">
        <title>Genome assembly of Sandaracinus amylolyticus DSM 53668.</title>
        <authorList>
            <person name="Sharma G."/>
            <person name="Subramanian S."/>
        </authorList>
    </citation>
    <scope>NUCLEOTIDE SEQUENCE [LARGE SCALE GENOMIC DNA]</scope>
    <source>
        <strain evidence="4 5">DSM 53668</strain>
    </source>
</reference>
<sequence>MSEHEHEESRRAARRSVTRSDDGTLRSARRRRIREEQHARTLWASYALLLVGVWLMLAPLTFGEEVLAEATRASWIPSSARATVARWNQVICGAVLTLAAWRMLEPHRAIARRIALGVGVWLSLAPVVLAAPSASIYANDTLVGMLVIALGALVPGAIDEGIFAKSNAAAVPPGWSYDPSSWPQRVVTIVLALAAFLVARSLAAFQLGYDERAWEPLFVRQTASATDLAASSPWMISDAALAAFVFTFVMLVGFVAGPARWRTAPWVVVLQGALVIPLGLAHVAITIVHSVTSDAWSTPRLVSSALALILIALVGDEVIAAFQHLARVRAGTIDEPLREGRDDARTPDLAEARERPSEIVRASLWGASATWNLIASVLLGALVMMLPALIGLDGGAADALHVGGALAVAFALIATGEVFRAARYANVLVGAAIAILPIVLGVHATDARILGIALGVGIALLALPRTGRVERYGTWDRFVV</sequence>
<feature type="transmembrane region" description="Helical" evidence="2">
    <location>
        <begin position="371"/>
        <end position="390"/>
    </location>
</feature>
<feature type="transmembrane region" description="Helical" evidence="2">
    <location>
        <begin position="421"/>
        <end position="441"/>
    </location>
</feature>
<accession>A0A0F6SDR0</accession>
<proteinExistence type="predicted"/>
<keyword evidence="2" id="KW-1133">Transmembrane helix</keyword>
<feature type="transmembrane region" description="Helical" evidence="2">
    <location>
        <begin position="142"/>
        <end position="158"/>
    </location>
</feature>
<feature type="transmembrane region" description="Helical" evidence="2">
    <location>
        <begin position="447"/>
        <end position="463"/>
    </location>
</feature>
<feature type="transmembrane region" description="Helical" evidence="2">
    <location>
        <begin position="234"/>
        <end position="256"/>
    </location>
</feature>
<feature type="transmembrane region" description="Helical" evidence="2">
    <location>
        <begin position="87"/>
        <end position="104"/>
    </location>
</feature>
<feature type="transmembrane region" description="Helical" evidence="2">
    <location>
        <begin position="116"/>
        <end position="136"/>
    </location>
</feature>
<evidence type="ECO:0000313" key="4">
    <source>
        <dbReference type="EMBL" id="AKF03879.1"/>
    </source>
</evidence>
<dbReference type="STRING" id="927083.DB32_001028"/>